<sequence>MVRVEVEWALYGKRAGERDDYSVLAASRGLFQPAQFEGIITRFSPGNPDVPSALPRVTFSWVAPNDQPYLGMAIQETSGKKDGVGRAITRTRYFCLPYEQVARHPVTLLGLYEALQGLEPAEPGGAALHVDVPELVPQAVADDIAKYGDHTVRETAALLLTGRSVCVLQAEDVPLLDRLRFLDAVLGLLPYGFRTRLAASTWTNSASPHRIRLSFAKRARDSAAAVPWRTQKALVSPDEAVAYTYLKQLTGLLEGSRGHSGLGPVQLVRALAAEREPRKFDEPQEAKRTLLTIGGPFTELLKIREDAADPARVWELFGEDAPQIWDLGPAERREVLTYLIKKHQDRQEWGRIRRWWEKVVGETSSPLEEALVETAGHRLWARPTREVGHLLEHARDHGSVDRFLAGLLDFPRTQDALEAGTAAMSRLLRQEIIEGAGPDAFWATRDGIARNPSVFHRLIADLVAGGTTEEFTRLLDWLAPVMPQETAPFRSILELRRPTPAQLDTLEQGGYDRVRAALLMNRGFGRGQNLLTPAFERWLGPQGPPALRDLVLRAFRWWLDDTPSLGQEERGRWIALLGDARPHRPDQRASIDVLLIALGGRPVALPHVPTKDWPAYVEGFEAVWTASWTMESRARLMEGTLRYLSGPDWRNHSRDLLDVRRLVRQLADRTAEKIPGGDARLRDLLYDLDRPPVPRAALPQPSGPAEQKALTDWMAQGHGHPQAERRPSPENADDVLEYITQAHLNGHDREQVYALLAREKRLQSSAVALEVLWRLRGHLVEKTGIEGKEAVSWWVDLALEIEAERFGSPLAGHFRTHVMVAFPRHMLDMLYLMELVARRGDFDQPPDFAAKDRKELEELRRVIDGLLSEARRRGGRRRGNRSAGREEDARTEQRSEEPAG</sequence>
<name>A0A365HBZ6_9ACTN</name>
<accession>A0A365HBZ6</accession>
<dbReference type="OrthoDB" id="3344388at2"/>
<dbReference type="Proteomes" id="UP000251891">
    <property type="component" value="Unassembled WGS sequence"/>
</dbReference>
<reference evidence="2 3" key="1">
    <citation type="submission" date="2018-06" db="EMBL/GenBank/DDBJ databases">
        <title>Actinomadura craniellae sp. nov. isolated from marine sponge Craniella sp.</title>
        <authorList>
            <person name="Li L."/>
            <person name="Xu Q.H."/>
            <person name="Lin H.W."/>
            <person name="Lu Y.H."/>
        </authorList>
    </citation>
    <scope>NUCLEOTIDE SEQUENCE [LARGE SCALE GENOMIC DNA]</scope>
    <source>
        <strain evidence="2 3">LHW63021</strain>
    </source>
</reference>
<proteinExistence type="predicted"/>
<feature type="region of interest" description="Disordered" evidence="1">
    <location>
        <begin position="872"/>
        <end position="900"/>
    </location>
</feature>
<evidence type="ECO:0000256" key="1">
    <source>
        <dbReference type="SAM" id="MobiDB-lite"/>
    </source>
</evidence>
<keyword evidence="3" id="KW-1185">Reference proteome</keyword>
<feature type="compositionally biased region" description="Basic and acidic residues" evidence="1">
    <location>
        <begin position="883"/>
        <end position="900"/>
    </location>
</feature>
<organism evidence="2 3">
    <name type="scientific">Actinomadura craniellae</name>
    <dbReference type="NCBI Taxonomy" id="2231787"/>
    <lineage>
        <taxon>Bacteria</taxon>
        <taxon>Bacillati</taxon>
        <taxon>Actinomycetota</taxon>
        <taxon>Actinomycetes</taxon>
        <taxon>Streptosporangiales</taxon>
        <taxon>Thermomonosporaceae</taxon>
        <taxon>Actinomadura</taxon>
    </lineage>
</organism>
<dbReference type="AlphaFoldDB" id="A0A365HBZ6"/>
<protein>
    <submittedName>
        <fullName evidence="2">Uncharacterized protein</fullName>
    </submittedName>
</protein>
<gene>
    <name evidence="2" type="ORF">DPM19_00040</name>
</gene>
<dbReference type="RefSeq" id="WP_111862672.1">
    <property type="nucleotide sequence ID" value="NZ_QLYX01000001.1"/>
</dbReference>
<comment type="caution">
    <text evidence="2">The sequence shown here is derived from an EMBL/GenBank/DDBJ whole genome shotgun (WGS) entry which is preliminary data.</text>
</comment>
<evidence type="ECO:0000313" key="3">
    <source>
        <dbReference type="Proteomes" id="UP000251891"/>
    </source>
</evidence>
<evidence type="ECO:0000313" key="2">
    <source>
        <dbReference type="EMBL" id="RAY16621.1"/>
    </source>
</evidence>
<dbReference type="EMBL" id="QLYX01000001">
    <property type="protein sequence ID" value="RAY16621.1"/>
    <property type="molecule type" value="Genomic_DNA"/>
</dbReference>